<dbReference type="InterPro" id="IPR006162">
    <property type="entry name" value="Ppantetheine_attach_site"/>
</dbReference>
<dbReference type="GO" id="GO:0031177">
    <property type="term" value="F:phosphopantetheine binding"/>
    <property type="evidence" value="ECO:0007669"/>
    <property type="project" value="InterPro"/>
</dbReference>
<dbReference type="Gene3D" id="3.30.559.30">
    <property type="entry name" value="Nonribosomal peptide synthetase, condensation domain"/>
    <property type="match status" value="2"/>
</dbReference>
<dbReference type="Pfam" id="PF24895">
    <property type="entry name" value="SIDD_N"/>
    <property type="match status" value="1"/>
</dbReference>
<dbReference type="InterPro" id="IPR000873">
    <property type="entry name" value="AMP-dep_synth/lig_dom"/>
</dbReference>
<name>A0AAN6MHT3_9PEZI</name>
<dbReference type="InterPro" id="IPR010071">
    <property type="entry name" value="AA_adenyl_dom"/>
</dbReference>
<dbReference type="FunFam" id="1.10.1200.10:FF:000005">
    <property type="entry name" value="Nonribosomal peptide synthetase 1"/>
    <property type="match status" value="2"/>
</dbReference>
<accession>A0AAN6MHT3</accession>
<proteinExistence type="inferred from homology"/>
<keyword evidence="3" id="KW-0436">Ligase</keyword>
<dbReference type="Gene3D" id="2.30.38.10">
    <property type="entry name" value="Luciferase, Domain 3"/>
    <property type="match status" value="1"/>
</dbReference>
<sequence>MKNLLRNVRSALRRRRHAHHIPARKDSIPSSDTQDDEQSGAEKVAVVPTTAELASTSTLAAITEDTLLVSWLLVLLRSQDNTQFNFEWAFCSGEDGASGEPVSSPLLHIEARVDGGSLQARPVWHSEDMLPFTVTRHVENLSDSVKLCLSNPRATIQSLLGPTRHDLEQIWGWNHVRPTTYDCCMHDIISKGARQRPDKEAIASWDGNLTYGQIDQYSTYMAHLLQTQLGVQPHDFVPVCFEKSRWTVVAVLAVMKAGATMVLMDPTLPLVRLQNMAVQVGAKAMVTSRKQHDLSTSILPDGKLVTVEQEAFAALPNTPTTLPALTPVSPDTLMYIIFTSGSTGTPKGVKISHRTYSSSAFPRAQAVGYTENSRVLDFASYAFDVSIDSMLLTLANGGCLCIPSDEDRLNDINQVMRDMRVNYAGITPSMARILDHDVIASLSGLGLGGEAAAASDVNRWGQQTRIIIGYGPCECTIGCTVNSSAAKGRDYISIGPGNGAAMWIVDPDNHEVLMPLGAVGELLVDGPIVGQGYLNDPDKTAAAFIEDPCWLTAGHGTFAGRKGCLYKTGDLGRYDPDGSGEIVFVGRKDTQVKLRGQRVELGEIESQLQARLPAGTTVIAEVIVPGGSAKSQPTLVVFVAPQSTHGQDAELESAQLSNELRKVLTKADAEIGEVLPRYMVPTAYIPVGRIPTLVSGKTDRKRLRQFGATADLRRLTAAEQAAPTTEVEVVDRLLNDMEERLRQVWAATLTVDAAAIRLHDNFFALGGDSLAAMRLSTVCRDQGLDLSVLSTFGHPTLAAMAAVVVDLSDSQAVPEEQRQPFSLITQPVKSAILQTSQICGTDPSAIEDIYPCTPTQESLFTFSIKSTEAYIAQRVALIPSHIGLDAWRSAWDQVVAVTPILRSRLVQLGDHASLGQAVLKGGIQWRHAKSELAAYLEADRNDRMSLGRSLARYAIIKPPSTPEKRYMVWTLHHAVYDGWSEPLVLAQVRDSLLNPGQPTPPPSTTMADFVQHVTSTDPATMRAFWETELCGATGPQFPRVPSRDFLPTPSAMLTHYIPLPASTPNLPFTLATLVRGAWALVSSNHSQNPDVVFGETLTGRDIPLRGVASVVGPLIATVPIRVRVDRAATVADYLAAIQRGVLGRAPFQHMGMQNIRRVSRDAQYACEAPAGLVIQPAPEYGVGAEMGFEIGDVVKEAVHFNPYPLMLACGIEKGGLRVCASFDSSLVGVEKMGRVLAQLEMVCLELGRDLGRAVGEVPCVGATELGHIWSWNREPPLSLDASSGRLQAAKSVKPGSVFNPQAAVPWVCGLDNSAVLAPIGCPGELWLEGAFLAGDGVVESPAWLLAGTQGHAGRAGKTQPTGDIVTLQHDGSLVFLGRKGESSSGQRRSGDVAELESHFEAYLPPSVRTVATSTGSRETGLVVFLENLGGPKDSTIQVLQQAYTIPPPDKKAGSAATVCAAIPADLAAALKRLDKFVQNSLASHLVPSAYVVVDKLPTKGDEVDRGLLQQLAAQLPGDILSQLCDGFRKAWAASLATTTSAATTTAEDILRSSWAGILGLEAHEIDTDDNFFRLGGDSVLAMKLVSRLRAQGHGLTVADIFRHMRLGDAAKVLKVDQFKVPAEEKAAAPTTSYQPLSLLGAVDQPQFVADNVRPKLANPGWTIQDVYPVTDSQALDIKATIHPPRTSIQYTMLYADSGFDSARLAQACQGIVQAHDILRTVFVDHDSTFFQVVVKDLDIPVIIRQADTDNLEQSAQTLSLAHVDSDGFRLGAPFFHIFLLQGKDNKGECLVLGFSHAQYDGVSLPLVLRDLEALYTGSAIAPSAPFSSYLSHTLADRPARSAAVSYWSTLLSGSAVSILPGQTSQEQVSTSEKAIFRTAALPTPCHPPPVGITTATLLTAGWAVILARRLRTPDVLFGGITSGRVATDSGDTAVVMGPCYQFTPVRVRFERQWTARDLLAAVQQQAAESLAHDFVGGFGAGGREGFVDSVVHHQDWEEFESMPFAGGEVKVGIANPHGDAARPMN</sequence>
<gene>
    <name evidence="7" type="ORF">C8A05DRAFT_35970</name>
</gene>
<evidence type="ECO:0000256" key="1">
    <source>
        <dbReference type="ARBA" id="ARBA00022450"/>
    </source>
</evidence>
<dbReference type="PANTHER" id="PTHR45527">
    <property type="entry name" value="NONRIBOSOMAL PEPTIDE SYNTHETASE"/>
    <property type="match status" value="1"/>
</dbReference>
<dbReference type="FunFam" id="3.30.300.30:FF:000015">
    <property type="entry name" value="Nonribosomal peptide synthase SidD"/>
    <property type="match status" value="1"/>
</dbReference>
<evidence type="ECO:0000313" key="8">
    <source>
        <dbReference type="Proteomes" id="UP001303889"/>
    </source>
</evidence>
<dbReference type="InterPro" id="IPR001242">
    <property type="entry name" value="Condensation_dom"/>
</dbReference>
<dbReference type="Pfam" id="PF00668">
    <property type="entry name" value="Condensation"/>
    <property type="match status" value="2"/>
</dbReference>
<dbReference type="Proteomes" id="UP001303889">
    <property type="component" value="Unassembled WGS sequence"/>
</dbReference>
<evidence type="ECO:0000256" key="3">
    <source>
        <dbReference type="ARBA" id="ARBA00022598"/>
    </source>
</evidence>
<dbReference type="Pfam" id="PF00501">
    <property type="entry name" value="AMP-binding"/>
    <property type="match status" value="1"/>
</dbReference>
<dbReference type="InterPro" id="IPR042099">
    <property type="entry name" value="ANL_N_sf"/>
</dbReference>
<comment type="similarity">
    <text evidence="4">Belongs to the NRP synthetase family.</text>
</comment>
<dbReference type="Gene3D" id="3.40.50.12780">
    <property type="entry name" value="N-terminal domain of ligase-like"/>
    <property type="match status" value="1"/>
</dbReference>
<dbReference type="GO" id="GO:0016874">
    <property type="term" value="F:ligase activity"/>
    <property type="evidence" value="ECO:0007669"/>
    <property type="project" value="UniProtKB-KW"/>
</dbReference>
<dbReference type="PROSITE" id="PS00455">
    <property type="entry name" value="AMP_BINDING"/>
    <property type="match status" value="1"/>
</dbReference>
<dbReference type="CDD" id="cd19545">
    <property type="entry name" value="FUM14_C_NRPS-like"/>
    <property type="match status" value="1"/>
</dbReference>
<dbReference type="PANTHER" id="PTHR45527:SF3">
    <property type="entry name" value="SIDEROPHORE SYNTHETASE (EUROFUNG)"/>
    <property type="match status" value="1"/>
</dbReference>
<dbReference type="CDD" id="cd05918">
    <property type="entry name" value="A_NRPS_SidN3_like"/>
    <property type="match status" value="1"/>
</dbReference>
<dbReference type="PROSITE" id="PS00012">
    <property type="entry name" value="PHOSPHOPANTETHEINE"/>
    <property type="match status" value="1"/>
</dbReference>
<dbReference type="InterPro" id="IPR056896">
    <property type="entry name" value="SIDD_N"/>
</dbReference>
<dbReference type="InterPro" id="IPR023213">
    <property type="entry name" value="CAT-like_dom_sf"/>
</dbReference>
<dbReference type="FunFam" id="3.30.559.30:FF:000003">
    <property type="entry name" value="Nonribosomal peptide synthase SidD"/>
    <property type="match status" value="1"/>
</dbReference>
<evidence type="ECO:0000256" key="5">
    <source>
        <dbReference type="SAM" id="MobiDB-lite"/>
    </source>
</evidence>
<dbReference type="NCBIfam" id="TIGR01733">
    <property type="entry name" value="AA-adenyl-dom"/>
    <property type="match status" value="1"/>
</dbReference>
<evidence type="ECO:0000256" key="4">
    <source>
        <dbReference type="ARBA" id="ARBA00029454"/>
    </source>
</evidence>
<evidence type="ECO:0000259" key="6">
    <source>
        <dbReference type="PROSITE" id="PS50075"/>
    </source>
</evidence>
<dbReference type="FunFam" id="3.40.50.12780:FF:000014">
    <property type="entry name" value="Nonribosomal peptide synthetase 1"/>
    <property type="match status" value="1"/>
</dbReference>
<dbReference type="InterPro" id="IPR020845">
    <property type="entry name" value="AMP-binding_CS"/>
</dbReference>
<dbReference type="Gene3D" id="1.10.1200.10">
    <property type="entry name" value="ACP-like"/>
    <property type="match status" value="2"/>
</dbReference>
<dbReference type="GO" id="GO:0044550">
    <property type="term" value="P:secondary metabolite biosynthetic process"/>
    <property type="evidence" value="ECO:0007669"/>
    <property type="project" value="TreeGrafter"/>
</dbReference>
<dbReference type="Gene3D" id="3.30.300.30">
    <property type="match status" value="2"/>
</dbReference>
<dbReference type="Gene3D" id="3.30.559.10">
    <property type="entry name" value="Chloramphenicol acetyltransferase-like domain"/>
    <property type="match status" value="2"/>
</dbReference>
<dbReference type="EMBL" id="MU855675">
    <property type="protein sequence ID" value="KAK3900402.1"/>
    <property type="molecule type" value="Genomic_DNA"/>
</dbReference>
<dbReference type="InterPro" id="IPR036736">
    <property type="entry name" value="ACP-like_sf"/>
</dbReference>
<evidence type="ECO:0000256" key="2">
    <source>
        <dbReference type="ARBA" id="ARBA00022553"/>
    </source>
</evidence>
<keyword evidence="8" id="KW-1185">Reference proteome</keyword>
<organism evidence="7 8">
    <name type="scientific">Staphylotrichum tortipilum</name>
    <dbReference type="NCBI Taxonomy" id="2831512"/>
    <lineage>
        <taxon>Eukaryota</taxon>
        <taxon>Fungi</taxon>
        <taxon>Dikarya</taxon>
        <taxon>Ascomycota</taxon>
        <taxon>Pezizomycotina</taxon>
        <taxon>Sordariomycetes</taxon>
        <taxon>Sordariomycetidae</taxon>
        <taxon>Sordariales</taxon>
        <taxon>Chaetomiaceae</taxon>
        <taxon>Staphylotrichum</taxon>
    </lineage>
</organism>
<dbReference type="GO" id="GO:0005737">
    <property type="term" value="C:cytoplasm"/>
    <property type="evidence" value="ECO:0007669"/>
    <property type="project" value="TreeGrafter"/>
</dbReference>
<dbReference type="SUPFAM" id="SSF52777">
    <property type="entry name" value="CoA-dependent acyltransferases"/>
    <property type="match status" value="4"/>
</dbReference>
<feature type="compositionally biased region" description="Basic residues" evidence="5">
    <location>
        <begin position="13"/>
        <end position="22"/>
    </location>
</feature>
<dbReference type="Pfam" id="PF00550">
    <property type="entry name" value="PP-binding"/>
    <property type="match status" value="2"/>
</dbReference>
<keyword evidence="1" id="KW-0596">Phosphopantetheine</keyword>
<dbReference type="SMART" id="SM00823">
    <property type="entry name" value="PKS_PP"/>
    <property type="match status" value="2"/>
</dbReference>
<reference evidence="7" key="2">
    <citation type="submission" date="2023-05" db="EMBL/GenBank/DDBJ databases">
        <authorList>
            <consortium name="Lawrence Berkeley National Laboratory"/>
            <person name="Steindorff A."/>
            <person name="Hensen N."/>
            <person name="Bonometti L."/>
            <person name="Westerberg I."/>
            <person name="Brannstrom I.O."/>
            <person name="Guillou S."/>
            <person name="Cros-Aarteil S."/>
            <person name="Calhoun S."/>
            <person name="Haridas S."/>
            <person name="Kuo A."/>
            <person name="Mondo S."/>
            <person name="Pangilinan J."/>
            <person name="Riley R."/>
            <person name="Labutti K."/>
            <person name="Andreopoulos B."/>
            <person name="Lipzen A."/>
            <person name="Chen C."/>
            <person name="Yanf M."/>
            <person name="Daum C."/>
            <person name="Ng V."/>
            <person name="Clum A."/>
            <person name="Ohm R."/>
            <person name="Martin F."/>
            <person name="Silar P."/>
            <person name="Natvig D."/>
            <person name="Lalanne C."/>
            <person name="Gautier V."/>
            <person name="Ament-Velasquez S.L."/>
            <person name="Kruys A."/>
            <person name="Hutchinson M.I."/>
            <person name="Powell A.J."/>
            <person name="Barry K."/>
            <person name="Miller A.N."/>
            <person name="Grigoriev I.V."/>
            <person name="Debuchy R."/>
            <person name="Gladieux P."/>
            <person name="Thoren M.H."/>
            <person name="Johannesson H."/>
        </authorList>
    </citation>
    <scope>NUCLEOTIDE SEQUENCE</scope>
    <source>
        <strain evidence="7">CBS 103.79</strain>
    </source>
</reference>
<dbReference type="SUPFAM" id="SSF47336">
    <property type="entry name" value="ACP-like"/>
    <property type="match status" value="2"/>
</dbReference>
<protein>
    <recommendedName>
        <fullName evidence="6">Carrier domain-containing protein</fullName>
    </recommendedName>
</protein>
<evidence type="ECO:0000313" key="7">
    <source>
        <dbReference type="EMBL" id="KAK3900402.1"/>
    </source>
</evidence>
<feature type="region of interest" description="Disordered" evidence="5">
    <location>
        <begin position="13"/>
        <end position="43"/>
    </location>
</feature>
<comment type="caution">
    <text evidence="7">The sequence shown here is derived from an EMBL/GenBank/DDBJ whole genome shotgun (WGS) entry which is preliminary data.</text>
</comment>
<dbReference type="GO" id="GO:0043041">
    <property type="term" value="P:amino acid activation for nonribosomal peptide biosynthetic process"/>
    <property type="evidence" value="ECO:0007669"/>
    <property type="project" value="TreeGrafter"/>
</dbReference>
<feature type="domain" description="Carrier" evidence="6">
    <location>
        <begin position="1541"/>
        <end position="1617"/>
    </location>
</feature>
<dbReference type="PROSITE" id="PS50075">
    <property type="entry name" value="CARRIER"/>
    <property type="match status" value="2"/>
</dbReference>
<dbReference type="InterPro" id="IPR009081">
    <property type="entry name" value="PP-bd_ACP"/>
</dbReference>
<reference evidence="7" key="1">
    <citation type="journal article" date="2023" name="Mol. Phylogenet. Evol.">
        <title>Genome-scale phylogeny and comparative genomics of the fungal order Sordariales.</title>
        <authorList>
            <person name="Hensen N."/>
            <person name="Bonometti L."/>
            <person name="Westerberg I."/>
            <person name="Brannstrom I.O."/>
            <person name="Guillou S."/>
            <person name="Cros-Aarteil S."/>
            <person name="Calhoun S."/>
            <person name="Haridas S."/>
            <person name="Kuo A."/>
            <person name="Mondo S."/>
            <person name="Pangilinan J."/>
            <person name="Riley R."/>
            <person name="LaButti K."/>
            <person name="Andreopoulos B."/>
            <person name="Lipzen A."/>
            <person name="Chen C."/>
            <person name="Yan M."/>
            <person name="Daum C."/>
            <person name="Ng V."/>
            <person name="Clum A."/>
            <person name="Steindorff A."/>
            <person name="Ohm R.A."/>
            <person name="Martin F."/>
            <person name="Silar P."/>
            <person name="Natvig D.O."/>
            <person name="Lalanne C."/>
            <person name="Gautier V."/>
            <person name="Ament-Velasquez S.L."/>
            <person name="Kruys A."/>
            <person name="Hutchinson M.I."/>
            <person name="Powell A.J."/>
            <person name="Barry K."/>
            <person name="Miller A.N."/>
            <person name="Grigoriev I.V."/>
            <person name="Debuchy R."/>
            <person name="Gladieux P."/>
            <person name="Hiltunen Thoren M."/>
            <person name="Johannesson H."/>
        </authorList>
    </citation>
    <scope>NUCLEOTIDE SEQUENCE</scope>
    <source>
        <strain evidence="7">CBS 103.79</strain>
    </source>
</reference>
<dbReference type="SUPFAM" id="SSF56801">
    <property type="entry name" value="Acetyl-CoA synthetase-like"/>
    <property type="match status" value="2"/>
</dbReference>
<dbReference type="InterPro" id="IPR020806">
    <property type="entry name" value="PKS_PP-bd"/>
</dbReference>
<dbReference type="InterPro" id="IPR045851">
    <property type="entry name" value="AMP-bd_C_sf"/>
</dbReference>
<keyword evidence="2" id="KW-0597">Phosphoprotein</keyword>
<feature type="domain" description="Carrier" evidence="6">
    <location>
        <begin position="735"/>
        <end position="808"/>
    </location>
</feature>